<dbReference type="Proteomes" id="UP001386955">
    <property type="component" value="Unassembled WGS sequence"/>
</dbReference>
<dbReference type="EMBL" id="JAYMYS010000008">
    <property type="protein sequence ID" value="KAK7382992.1"/>
    <property type="molecule type" value="Genomic_DNA"/>
</dbReference>
<evidence type="ECO:0000313" key="1">
    <source>
        <dbReference type="EMBL" id="KAK7382992.1"/>
    </source>
</evidence>
<gene>
    <name evidence="1" type="ORF">VNO78_28657</name>
</gene>
<reference evidence="1 2" key="1">
    <citation type="submission" date="2024-01" db="EMBL/GenBank/DDBJ databases">
        <title>The genomes of 5 underutilized Papilionoideae crops provide insights into root nodulation and disease resistanc.</title>
        <authorList>
            <person name="Jiang F."/>
        </authorList>
    </citation>
    <scope>NUCLEOTIDE SEQUENCE [LARGE SCALE GENOMIC DNA]</scope>
    <source>
        <strain evidence="1">DUOXIRENSHENG_FW03</strain>
        <tissue evidence="1">Leaves</tissue>
    </source>
</reference>
<dbReference type="AlphaFoldDB" id="A0AAN9WYM1"/>
<protein>
    <submittedName>
        <fullName evidence="1">Uncharacterized protein</fullName>
    </submittedName>
</protein>
<comment type="caution">
    <text evidence="1">The sequence shown here is derived from an EMBL/GenBank/DDBJ whole genome shotgun (WGS) entry which is preliminary data.</text>
</comment>
<name>A0AAN9WYM1_PSOTE</name>
<organism evidence="1 2">
    <name type="scientific">Psophocarpus tetragonolobus</name>
    <name type="common">Winged bean</name>
    <name type="synonym">Dolichos tetragonolobus</name>
    <dbReference type="NCBI Taxonomy" id="3891"/>
    <lineage>
        <taxon>Eukaryota</taxon>
        <taxon>Viridiplantae</taxon>
        <taxon>Streptophyta</taxon>
        <taxon>Embryophyta</taxon>
        <taxon>Tracheophyta</taxon>
        <taxon>Spermatophyta</taxon>
        <taxon>Magnoliopsida</taxon>
        <taxon>eudicotyledons</taxon>
        <taxon>Gunneridae</taxon>
        <taxon>Pentapetalae</taxon>
        <taxon>rosids</taxon>
        <taxon>fabids</taxon>
        <taxon>Fabales</taxon>
        <taxon>Fabaceae</taxon>
        <taxon>Papilionoideae</taxon>
        <taxon>50 kb inversion clade</taxon>
        <taxon>NPAAA clade</taxon>
        <taxon>indigoferoid/millettioid clade</taxon>
        <taxon>Phaseoleae</taxon>
        <taxon>Psophocarpus</taxon>
    </lineage>
</organism>
<sequence>MCSSPILRLASRMSMADDTKEKITKFKRVLLFTRVICISQYIRCSYLGGYSPTRQSSPKETTTEFRFG</sequence>
<evidence type="ECO:0000313" key="2">
    <source>
        <dbReference type="Proteomes" id="UP001386955"/>
    </source>
</evidence>
<accession>A0AAN9WYM1</accession>
<keyword evidence="2" id="KW-1185">Reference proteome</keyword>
<proteinExistence type="predicted"/>